<keyword evidence="4" id="KW-1185">Reference proteome</keyword>
<organism evidence="3 4">
    <name type="scientific">Sporichthya brevicatena</name>
    <dbReference type="NCBI Taxonomy" id="171442"/>
    <lineage>
        <taxon>Bacteria</taxon>
        <taxon>Bacillati</taxon>
        <taxon>Actinomycetota</taxon>
        <taxon>Actinomycetes</taxon>
        <taxon>Sporichthyales</taxon>
        <taxon>Sporichthyaceae</taxon>
        <taxon>Sporichthya</taxon>
    </lineage>
</organism>
<feature type="transmembrane region" description="Helical" evidence="2">
    <location>
        <begin position="208"/>
        <end position="229"/>
    </location>
</feature>
<protein>
    <recommendedName>
        <fullName evidence="5">J domain-containing protein</fullName>
    </recommendedName>
</protein>
<feature type="region of interest" description="Disordered" evidence="1">
    <location>
        <begin position="176"/>
        <end position="196"/>
    </location>
</feature>
<evidence type="ECO:0000256" key="2">
    <source>
        <dbReference type="SAM" id="Phobius"/>
    </source>
</evidence>
<proteinExistence type="predicted"/>
<keyword evidence="2" id="KW-1133">Transmembrane helix</keyword>
<comment type="caution">
    <text evidence="3">The sequence shown here is derived from an EMBL/GenBank/DDBJ whole genome shotgun (WGS) entry which is preliminary data.</text>
</comment>
<dbReference type="EMBL" id="BAAAHE010000008">
    <property type="protein sequence ID" value="GAA0611107.1"/>
    <property type="molecule type" value="Genomic_DNA"/>
</dbReference>
<keyword evidence="2" id="KW-0812">Transmembrane</keyword>
<reference evidence="4" key="1">
    <citation type="journal article" date="2019" name="Int. J. Syst. Evol. Microbiol.">
        <title>The Global Catalogue of Microorganisms (GCM) 10K type strain sequencing project: providing services to taxonomists for standard genome sequencing and annotation.</title>
        <authorList>
            <consortium name="The Broad Institute Genomics Platform"/>
            <consortium name="The Broad Institute Genome Sequencing Center for Infectious Disease"/>
            <person name="Wu L."/>
            <person name="Ma J."/>
        </authorList>
    </citation>
    <scope>NUCLEOTIDE SEQUENCE [LARGE SCALE GENOMIC DNA]</scope>
    <source>
        <strain evidence="4">JCM 10671</strain>
    </source>
</reference>
<evidence type="ECO:0000313" key="4">
    <source>
        <dbReference type="Proteomes" id="UP001500957"/>
    </source>
</evidence>
<keyword evidence="2" id="KW-0472">Membrane</keyword>
<sequence length="247" mass="26894">MDQATELRRAYATLGISENATLEEARAAYSTWSMLLSDLAVVGDSSGEADAEGAARTSEQSAQSHVSSTFARHELDLAWYAIEQAHIDGALFVRRARGCSECGRTPAVRITLHTVQSACFRARRTSTSSLVCRDCGLQAVADAQRTNRRDGWWNTLGPIWTMQAITRNAGERRFLRRVDAPPRRPAPGPRVSEEDLYAPRPRRRSVRILGWITGLAAISLTVGMAVPVATGDHEPPPPATSSADPAK</sequence>
<name>A0ABP3RI93_9ACTN</name>
<gene>
    <name evidence="3" type="ORF">GCM10009547_11440</name>
</gene>
<dbReference type="Proteomes" id="UP001500957">
    <property type="component" value="Unassembled WGS sequence"/>
</dbReference>
<accession>A0ABP3RI93</accession>
<dbReference type="RefSeq" id="WP_344602543.1">
    <property type="nucleotide sequence ID" value="NZ_BAAAHE010000008.1"/>
</dbReference>
<evidence type="ECO:0008006" key="5">
    <source>
        <dbReference type="Google" id="ProtNLM"/>
    </source>
</evidence>
<evidence type="ECO:0000313" key="3">
    <source>
        <dbReference type="EMBL" id="GAA0611107.1"/>
    </source>
</evidence>
<evidence type="ECO:0000256" key="1">
    <source>
        <dbReference type="SAM" id="MobiDB-lite"/>
    </source>
</evidence>